<comment type="caution">
    <text evidence="1">The sequence shown here is derived from an EMBL/GenBank/DDBJ whole genome shotgun (WGS) entry which is preliminary data.</text>
</comment>
<evidence type="ECO:0000313" key="2">
    <source>
        <dbReference type="Proteomes" id="UP000265768"/>
    </source>
</evidence>
<organism evidence="1 2">
    <name type="scientific">Bailinhaonella thermotolerans</name>
    <dbReference type="NCBI Taxonomy" id="1070861"/>
    <lineage>
        <taxon>Bacteria</taxon>
        <taxon>Bacillati</taxon>
        <taxon>Actinomycetota</taxon>
        <taxon>Actinomycetes</taxon>
        <taxon>Streptosporangiales</taxon>
        <taxon>Streptosporangiaceae</taxon>
        <taxon>Bailinhaonella</taxon>
    </lineage>
</organism>
<proteinExistence type="predicted"/>
<reference evidence="1 2" key="1">
    <citation type="submission" date="2018-09" db="EMBL/GenBank/DDBJ databases">
        <title>YIM 75507 draft genome.</title>
        <authorList>
            <person name="Tang S."/>
            <person name="Feng Y."/>
        </authorList>
    </citation>
    <scope>NUCLEOTIDE SEQUENCE [LARGE SCALE GENOMIC DNA]</scope>
    <source>
        <strain evidence="1 2">YIM 75507</strain>
    </source>
</reference>
<gene>
    <name evidence="1" type="ORF">D5H75_25345</name>
</gene>
<keyword evidence="2" id="KW-1185">Reference proteome</keyword>
<accession>A0A3A4ACV9</accession>
<sequence length="401" mass="41541">MIEPLRVRPLRWIDGLAAPGPDGPILVTGRDGRDRERSAVAAVDLSGRVRWRRELPGGPRPPRVDREGTVWVHRRGRRGPELRGLDPAGGAAARVRPEHETGERLAAFVVMPDGFCAIWLPRGPAARAARVARHGADGAARWSAPLVPGPLSYPGVGETSRESGWRRRPAPPWEAAAVEVGLAAPLLVSGDRVAAALWDAGSGIGVTFFLDAATGRPTGATEPAPAGLNAVAGPGRFLVGSQGYGAFSTALHDGSGVPVRAWPSHVMPLVGRDGGIRGPESEDGQGARFAVLEPGGAVRRGPALAGHGTADPALDRDGTAVLWRAGRLLAVSAELEARELHAGAGEEEAVARRILLLAEGRVALALGGELLIFPGTGLGPLDTGPWPCADGGLRGNPVACL</sequence>
<name>A0A3A4ACV9_9ACTN</name>
<dbReference type="RefSeq" id="WP_119929037.1">
    <property type="nucleotide sequence ID" value="NZ_QZEY01000011.1"/>
</dbReference>
<evidence type="ECO:0000313" key="1">
    <source>
        <dbReference type="EMBL" id="RJL27136.1"/>
    </source>
</evidence>
<dbReference type="EMBL" id="QZEY01000011">
    <property type="protein sequence ID" value="RJL27136.1"/>
    <property type="molecule type" value="Genomic_DNA"/>
</dbReference>
<dbReference type="AlphaFoldDB" id="A0A3A4ACV9"/>
<dbReference type="Proteomes" id="UP000265768">
    <property type="component" value="Unassembled WGS sequence"/>
</dbReference>
<dbReference type="OrthoDB" id="4641698at2"/>
<protein>
    <submittedName>
        <fullName evidence="1">Uncharacterized protein</fullName>
    </submittedName>
</protein>